<geneLocation type="mitochondrion" evidence="6"/>
<feature type="region of interest" description="Disordered" evidence="4">
    <location>
        <begin position="1"/>
        <end position="25"/>
    </location>
</feature>
<dbReference type="SUPFAM" id="SSF56784">
    <property type="entry name" value="HAD-like"/>
    <property type="match status" value="1"/>
</dbReference>
<name>A0A0G4IWK3_PLABS</name>
<keyword evidence="7" id="KW-1185">Reference proteome</keyword>
<evidence type="ECO:0000256" key="2">
    <source>
        <dbReference type="ARBA" id="ARBA00022676"/>
    </source>
</evidence>
<dbReference type="FunFam" id="3.40.50.2000:FF:000010">
    <property type="entry name" value="Alpha,alpha-trehalose-phosphate synthase"/>
    <property type="match status" value="1"/>
</dbReference>
<keyword evidence="2" id="KW-0328">Glycosyltransferase</keyword>
<dbReference type="GO" id="GO:0004805">
    <property type="term" value="F:trehalose-phosphatase activity"/>
    <property type="evidence" value="ECO:0007669"/>
    <property type="project" value="TreeGrafter"/>
</dbReference>
<dbReference type="Proteomes" id="UP000290189">
    <property type="component" value="Unassembled WGS sequence"/>
</dbReference>
<dbReference type="GO" id="GO:0005829">
    <property type="term" value="C:cytosol"/>
    <property type="evidence" value="ECO:0007669"/>
    <property type="project" value="TreeGrafter"/>
</dbReference>
<dbReference type="Gene3D" id="3.30.70.1020">
    <property type="entry name" value="Trehalose-6-phosphate phosphatase related protein, domain 2"/>
    <property type="match status" value="1"/>
</dbReference>
<dbReference type="PANTHER" id="PTHR10788">
    <property type="entry name" value="TREHALOSE-6-PHOSPHATE SYNTHASE"/>
    <property type="match status" value="1"/>
</dbReference>
<evidence type="ECO:0000256" key="4">
    <source>
        <dbReference type="SAM" id="MobiDB-lite"/>
    </source>
</evidence>
<evidence type="ECO:0000313" key="8">
    <source>
        <dbReference type="Proteomes" id="UP000290189"/>
    </source>
</evidence>
<dbReference type="OMA" id="QTEAHYY"/>
<dbReference type="Pfam" id="PF02358">
    <property type="entry name" value="Trehalose_PPase"/>
    <property type="match status" value="1"/>
</dbReference>
<dbReference type="AlphaFoldDB" id="A0A0G4IWK3"/>
<dbReference type="InterPro" id="IPR001830">
    <property type="entry name" value="Glyco_trans_20"/>
</dbReference>
<dbReference type="CDD" id="cd03788">
    <property type="entry name" value="GT20_TPS"/>
    <property type="match status" value="1"/>
</dbReference>
<dbReference type="NCBIfam" id="TIGR00685">
    <property type="entry name" value="T6PP"/>
    <property type="match status" value="1"/>
</dbReference>
<dbReference type="InterPro" id="IPR003337">
    <property type="entry name" value="Trehalose_PPase"/>
</dbReference>
<gene>
    <name evidence="5" type="ORF">PBRA_007272</name>
    <name evidence="6" type="ORF">PLBR_LOCUS3177</name>
</gene>
<evidence type="ECO:0000256" key="1">
    <source>
        <dbReference type="ARBA" id="ARBA00005409"/>
    </source>
</evidence>
<dbReference type="Gene3D" id="3.40.50.1000">
    <property type="entry name" value="HAD superfamily/HAD-like"/>
    <property type="match status" value="1"/>
</dbReference>
<protein>
    <submittedName>
        <fullName evidence="5">Uncharacterized protein</fullName>
    </submittedName>
</protein>
<evidence type="ECO:0000313" key="6">
    <source>
        <dbReference type="EMBL" id="SPQ95962.1"/>
    </source>
</evidence>
<evidence type="ECO:0000313" key="5">
    <source>
        <dbReference type="EMBL" id="CEO99539.1"/>
    </source>
</evidence>
<feature type="compositionally biased region" description="Basic and acidic residues" evidence="4">
    <location>
        <begin position="1"/>
        <end position="14"/>
    </location>
</feature>
<dbReference type="EMBL" id="OVEO01000005">
    <property type="protein sequence ID" value="SPQ95962.1"/>
    <property type="molecule type" value="Genomic_DNA"/>
</dbReference>
<dbReference type="FunFam" id="3.30.70.1020:FF:000001">
    <property type="entry name" value="Alpha,alpha-trehalose-phosphate synthase [UDP-forming] 1"/>
    <property type="match status" value="1"/>
</dbReference>
<comment type="similarity">
    <text evidence="1">In the N-terminal section; belongs to the glycosyltransferase 20 family.</text>
</comment>
<dbReference type="InterPro" id="IPR036412">
    <property type="entry name" value="HAD-like_sf"/>
</dbReference>
<dbReference type="OrthoDB" id="755951at2759"/>
<dbReference type="NCBIfam" id="NF011071">
    <property type="entry name" value="PRK14501.1"/>
    <property type="match status" value="1"/>
</dbReference>
<dbReference type="InterPro" id="IPR023214">
    <property type="entry name" value="HAD_sf"/>
</dbReference>
<accession>A0A0G4IWK3</accession>
<dbReference type="STRING" id="37360.A0A0G4IWK3"/>
<dbReference type="Pfam" id="PF00982">
    <property type="entry name" value="Glyco_transf_20"/>
    <property type="match status" value="1"/>
</dbReference>
<organism evidence="5 7">
    <name type="scientific">Plasmodiophora brassicae</name>
    <name type="common">Clubroot disease agent</name>
    <dbReference type="NCBI Taxonomy" id="37360"/>
    <lineage>
        <taxon>Eukaryota</taxon>
        <taxon>Sar</taxon>
        <taxon>Rhizaria</taxon>
        <taxon>Endomyxa</taxon>
        <taxon>Phytomyxea</taxon>
        <taxon>Plasmodiophorida</taxon>
        <taxon>Plasmodiophoridae</taxon>
        <taxon>Plasmodiophora</taxon>
    </lineage>
</organism>
<evidence type="ECO:0000313" key="7">
    <source>
        <dbReference type="Proteomes" id="UP000039324"/>
    </source>
</evidence>
<dbReference type="EMBL" id="CDSF01000091">
    <property type="protein sequence ID" value="CEO99539.1"/>
    <property type="molecule type" value="Genomic_DNA"/>
</dbReference>
<proteinExistence type="inferred from homology"/>
<dbReference type="GO" id="GO:0005992">
    <property type="term" value="P:trehalose biosynthetic process"/>
    <property type="evidence" value="ECO:0007669"/>
    <property type="project" value="InterPro"/>
</dbReference>
<keyword evidence="6" id="KW-0496">Mitochondrion</keyword>
<dbReference type="Gene3D" id="3.40.50.2000">
    <property type="entry name" value="Glycogen Phosphorylase B"/>
    <property type="match status" value="2"/>
</dbReference>
<evidence type="ECO:0000256" key="3">
    <source>
        <dbReference type="ARBA" id="ARBA00022679"/>
    </source>
</evidence>
<dbReference type="Proteomes" id="UP000039324">
    <property type="component" value="Unassembled WGS sequence"/>
</dbReference>
<dbReference type="PANTHER" id="PTHR10788:SF106">
    <property type="entry name" value="BCDNA.GH08860"/>
    <property type="match status" value="1"/>
</dbReference>
<dbReference type="SUPFAM" id="SSF53756">
    <property type="entry name" value="UDP-Glycosyltransferase/glycogen phosphorylase"/>
    <property type="match status" value="1"/>
</dbReference>
<keyword evidence="3" id="KW-0808">Transferase</keyword>
<reference evidence="6 8" key="2">
    <citation type="submission" date="2018-03" db="EMBL/GenBank/DDBJ databases">
        <authorList>
            <person name="Fogelqvist J."/>
        </authorList>
    </citation>
    <scope>NUCLEOTIDE SEQUENCE [LARGE SCALE GENOMIC DNA]</scope>
</reference>
<dbReference type="GO" id="GO:0003825">
    <property type="term" value="F:alpha,alpha-trehalose-phosphate synthase (UDP-forming) activity"/>
    <property type="evidence" value="ECO:0007669"/>
    <property type="project" value="TreeGrafter"/>
</dbReference>
<sequence length="860" mass="96449">MPDDREGFVDDDPRLMSLDLSSDDGDEFVRSEHREKVLQERIVALQAQVTEERDLRRQARRQVAANRVESPTSFRLLVVANRLPMSLTKDEFGQWSATMSSGGLVSALMGVKNMEMKWIGWPGATIDNDADRQAIVTLLAEKNCKPVFLSKNLTDLYYSGYANNVIWPLFHYMPPPIDHLKNSNLMFEAYETVNQMFADEVLSEYRHGDIVWVHDYHLMLLPGILRTASPKMQIGFFLHTPFPSSEIYRILPQRDEIVHSLLSSDLIGFQVYDYCRHFMTSCTRVLGMDNPPNGGQLGKGLATVGAFPIGIDPTRFTSAVGTPRVIQYIDEFKKQFNGLTVIVGIDRLDPIKGILHKIHAMEQFFSDNPNWVGKVVLVQIAVPSRCDVPEYQRLAKETHEHVGRVNGRFGSISHAPIHFLDQSIEFEKMCALYALADVCLITSLRDGMNLVSFEYVACQTAMQGEGVLLLSEFCGASQSLGAGSIRINPWDVIETSKAILYALEMSPAERKEYHRYALNYVQSHSAQHWADSFVSKLRHCKKDVVQVPVVPRRLDMDDVIEAFQKSSNCHRVLVLGLVGTLIQRRASGMPYDRFQMFAKCSAATLKALQKLSNDPQTTVVVLTSRNRSLCDAVLGNNPVWVGAENGIFLKRGSGAEWENLQETVDLSWTDEVLKVFNYFTERTPKSFVEKESTFISWHYRDCDREFGELQARDLLMHLVAGPLVNTSTEVVHSSKLIQVRPAGVSKGNMADRIISLIQQEHPNIGFLACLGDFLNRDEDLFQHIAGSTSTTPRRSASSLCLPRSCYIATINVGAKAGHAMKYVRSSVEVEQILGKLADTIPNSSSASSLSNGKNERRGVQ</sequence>
<reference evidence="5 7" key="1">
    <citation type="submission" date="2015-02" db="EMBL/GenBank/DDBJ databases">
        <authorList>
            <person name="Chooi Y.-H."/>
        </authorList>
    </citation>
    <scope>NUCLEOTIDE SEQUENCE [LARGE SCALE GENOMIC DNA]</scope>
    <source>
        <strain evidence="5">E3</strain>
    </source>
</reference>